<feature type="domain" description="Pseudouridine synthase RsuA/RluA-like" evidence="5">
    <location>
        <begin position="11"/>
        <end position="163"/>
    </location>
</feature>
<dbReference type="SUPFAM" id="SSF55120">
    <property type="entry name" value="Pseudouridine synthase"/>
    <property type="match status" value="1"/>
</dbReference>
<comment type="catalytic activity">
    <reaction evidence="1">
        <text>a uridine in RNA = a pseudouridine in RNA</text>
        <dbReference type="Rhea" id="RHEA:48348"/>
        <dbReference type="Rhea" id="RHEA-COMP:12068"/>
        <dbReference type="Rhea" id="RHEA-COMP:12069"/>
        <dbReference type="ChEBI" id="CHEBI:65314"/>
        <dbReference type="ChEBI" id="CHEBI:65315"/>
    </reaction>
</comment>
<dbReference type="InterPro" id="IPR020103">
    <property type="entry name" value="PsdUridine_synth_cat_dom_sf"/>
</dbReference>
<dbReference type="GO" id="GO:0000455">
    <property type="term" value="P:enzyme-directed rRNA pseudouridine synthesis"/>
    <property type="evidence" value="ECO:0007669"/>
    <property type="project" value="TreeGrafter"/>
</dbReference>
<dbReference type="GO" id="GO:0140098">
    <property type="term" value="F:catalytic activity, acting on RNA"/>
    <property type="evidence" value="ECO:0007669"/>
    <property type="project" value="UniProtKB-ARBA"/>
</dbReference>
<dbReference type="RefSeq" id="WP_008752411.1">
    <property type="nucleotide sequence ID" value="NZ_GL622296.1"/>
</dbReference>
<dbReference type="CDD" id="cd02869">
    <property type="entry name" value="PseudoU_synth_RluA_like"/>
    <property type="match status" value="1"/>
</dbReference>
<dbReference type="eggNOG" id="COG0564">
    <property type="taxonomic scope" value="Bacteria"/>
</dbReference>
<dbReference type="EMBL" id="AEPW01000105">
    <property type="protein sequence ID" value="EFU75468.1"/>
    <property type="molecule type" value="Genomic_DNA"/>
</dbReference>
<reference evidence="6 7" key="1">
    <citation type="submission" date="2010-12" db="EMBL/GenBank/DDBJ databases">
        <authorList>
            <person name="Muzny D."/>
            <person name="Qin X."/>
            <person name="Deng J."/>
            <person name="Jiang H."/>
            <person name="Liu Y."/>
            <person name="Qu J."/>
            <person name="Song X.-Z."/>
            <person name="Zhang L."/>
            <person name="Thornton R."/>
            <person name="Coyle M."/>
            <person name="Francisco L."/>
            <person name="Jackson L."/>
            <person name="Javaid M."/>
            <person name="Korchina V."/>
            <person name="Kovar C."/>
            <person name="Mata R."/>
            <person name="Mathew T."/>
            <person name="Ngo R."/>
            <person name="Nguyen L."/>
            <person name="Nguyen N."/>
            <person name="Okwuonu G."/>
            <person name="Ongeri F."/>
            <person name="Pham C."/>
            <person name="Simmons D."/>
            <person name="Wilczek-Boney K."/>
            <person name="Hale W."/>
            <person name="Jakkamsetti A."/>
            <person name="Pham P."/>
            <person name="Ruth R."/>
            <person name="San Lucas F."/>
            <person name="Warren J."/>
            <person name="Zhang J."/>
            <person name="Zhao Z."/>
            <person name="Zhou C."/>
            <person name="Zhu D."/>
            <person name="Lee S."/>
            <person name="Bess C."/>
            <person name="Blankenburg K."/>
            <person name="Forbes L."/>
            <person name="Fu Q."/>
            <person name="Gubbala S."/>
            <person name="Hirani K."/>
            <person name="Jayaseelan J.C."/>
            <person name="Lara F."/>
            <person name="Munidasa M."/>
            <person name="Palculict T."/>
            <person name="Patil S."/>
            <person name="Pu L.-L."/>
            <person name="Saada N."/>
            <person name="Tang L."/>
            <person name="Weissenberger G."/>
            <person name="Zhu Y."/>
            <person name="Hemphill L."/>
            <person name="Shang Y."/>
            <person name="Youmans B."/>
            <person name="Ayvaz T."/>
            <person name="Ross M."/>
            <person name="Santibanez J."/>
            <person name="Aqrawi P."/>
            <person name="Gross S."/>
            <person name="Joshi V."/>
            <person name="Fowler G."/>
            <person name="Nazareth L."/>
            <person name="Reid J."/>
            <person name="Worley K."/>
            <person name="Petrosino J."/>
            <person name="Highlander S."/>
            <person name="Gibbs R."/>
        </authorList>
    </citation>
    <scope>NUCLEOTIDE SEQUENCE [LARGE SCALE GENOMIC DNA]</scope>
    <source>
        <strain evidence="6 7">DSM 3986</strain>
    </source>
</reference>
<dbReference type="Pfam" id="PF00849">
    <property type="entry name" value="PseudoU_synth_2"/>
    <property type="match status" value="1"/>
</dbReference>
<dbReference type="InterPro" id="IPR006145">
    <property type="entry name" value="PsdUridine_synth_RsuA/RluA"/>
</dbReference>
<dbReference type="PANTHER" id="PTHR21600">
    <property type="entry name" value="MITOCHONDRIAL RNA PSEUDOURIDINE SYNTHASE"/>
    <property type="match status" value="1"/>
</dbReference>
<evidence type="ECO:0000256" key="2">
    <source>
        <dbReference type="ARBA" id="ARBA00023235"/>
    </source>
</evidence>
<organism evidence="6 7">
    <name type="scientific">Lachnoanaerobaculum saburreum DSM 3986</name>
    <dbReference type="NCBI Taxonomy" id="887325"/>
    <lineage>
        <taxon>Bacteria</taxon>
        <taxon>Bacillati</taxon>
        <taxon>Bacillota</taxon>
        <taxon>Clostridia</taxon>
        <taxon>Lachnospirales</taxon>
        <taxon>Lachnospiraceae</taxon>
        <taxon>Lachnoanaerobaculum</taxon>
    </lineage>
</organism>
<evidence type="ECO:0000256" key="1">
    <source>
        <dbReference type="ARBA" id="ARBA00000073"/>
    </source>
</evidence>
<dbReference type="GO" id="GO:0009982">
    <property type="term" value="F:pseudouridine synthase activity"/>
    <property type="evidence" value="ECO:0007669"/>
    <property type="project" value="InterPro"/>
</dbReference>
<dbReference type="InterPro" id="IPR050188">
    <property type="entry name" value="RluA_PseudoU_synthase"/>
</dbReference>
<dbReference type="AlphaFoldDB" id="E6LRR7"/>
<dbReference type="PANTHER" id="PTHR21600:SF81">
    <property type="entry name" value="21S RRNA PSEUDOURIDINE(2819) SYNTHASE"/>
    <property type="match status" value="1"/>
</dbReference>
<accession>E6LRR7</accession>
<evidence type="ECO:0000256" key="4">
    <source>
        <dbReference type="ARBA" id="ARBA00033164"/>
    </source>
</evidence>
<dbReference type="Proteomes" id="UP000003434">
    <property type="component" value="Unassembled WGS sequence"/>
</dbReference>
<sequence length="215" mass="24621">MALKILYEDNDIIVVIKPRGVFSQSSSGFEEDMVSLIKKHLGKDSYIGVVHRLDKPVYGIMVYGKNKKATGILCNELRKKNIRKIYEALVEGVPSENRGKLRDFIKKDNNISRVVEKDTEDAKEAVLEYEIIETKYSADRYITRLKINLLTGRHHQIRLQCAAHGFPILGDHKYNERVIKEKLDYNKVPALAAVALEFKHPKTGKEMKFKTGADF</sequence>
<dbReference type="Gene3D" id="3.30.2350.10">
    <property type="entry name" value="Pseudouridine synthase"/>
    <property type="match status" value="1"/>
</dbReference>
<evidence type="ECO:0000313" key="6">
    <source>
        <dbReference type="EMBL" id="EFU75468.1"/>
    </source>
</evidence>
<evidence type="ECO:0000259" key="5">
    <source>
        <dbReference type="Pfam" id="PF00849"/>
    </source>
</evidence>
<evidence type="ECO:0000256" key="3">
    <source>
        <dbReference type="ARBA" id="ARBA00031870"/>
    </source>
</evidence>
<comment type="caution">
    <text evidence="6">The sequence shown here is derived from an EMBL/GenBank/DDBJ whole genome shotgun (WGS) entry which is preliminary data.</text>
</comment>
<proteinExistence type="predicted"/>
<gene>
    <name evidence="6" type="ORF">HMPREF0381_2652</name>
</gene>
<evidence type="ECO:0000313" key="7">
    <source>
        <dbReference type="Proteomes" id="UP000003434"/>
    </source>
</evidence>
<name>E6LRR7_9FIRM</name>
<dbReference type="GO" id="GO:0003723">
    <property type="term" value="F:RNA binding"/>
    <property type="evidence" value="ECO:0007669"/>
    <property type="project" value="InterPro"/>
</dbReference>
<protein>
    <recommendedName>
        <fullName evidence="3">RNA pseudouridylate synthase</fullName>
    </recommendedName>
    <alternativeName>
        <fullName evidence="4">RNA-uridine isomerase</fullName>
    </alternativeName>
</protein>
<keyword evidence="2 6" id="KW-0413">Isomerase</keyword>
<dbReference type="HOGENOM" id="CLU_016902_11_2_9"/>